<keyword evidence="2" id="KW-0812">Transmembrane</keyword>
<reference evidence="4 5" key="1">
    <citation type="submission" date="2013-05" db="EMBL/GenBank/DDBJ databases">
        <authorList>
            <person name="Richards V.P."/>
            <person name="Durkin S.A.S."/>
            <person name="Kim M."/>
            <person name="Pavinski Bitar P.D."/>
            <person name="Stanhope M.J."/>
            <person name="Town C.D."/>
            <person name="Venter J.C."/>
        </authorList>
    </citation>
    <scope>NUCLEOTIDE SEQUENCE [LARGE SCALE GENOMIC DNA]</scope>
    <source>
        <strain evidence="4 5">LMG 14747</strain>
    </source>
</reference>
<dbReference type="Proteomes" id="UP000018482">
    <property type="component" value="Unassembled WGS sequence"/>
</dbReference>
<sequence>MGEDPTRSSHLLSSVNRRTTSRSLVTLVSCAVLAGALITGNVQAADQDSEGLSSGEPVISVPVVPVLEANSIPVEQTDLSSSEPEVVSGEVKDVTEQPGTMEVSPLPTTSENNLQNQDEVSTIAETSPAVTEDEVADFDLWEALGMTAEVAKRTGRVALANFPISTTVTEIPIVVSTGIDHLSVVIPREESSVNTSTAEKTTQIVVYFDRTNDSWWGEQLNYLPDFGTTRFSVRAVDNGNDTVTLYVPITKEQISVKDKVSYTVVATTASGLTFSVIDEIVNTPPVIIVDPVVIVDSEGVIDLLAPITVHDFEDGLFENDSLISQIERISYENLDSGILVTLEKGESQILTEAGGYRVTVVVSDSDGRLRSESYQLTVLPKDLPEAPMVPVPLPEPDLPVVDDKRDDSAIEPIQETVISIIADQIDNNSNLDPDLSKKSDSIPNQEPVVTVDPASSDPVAIAITDSVRDDSGQSTVENDRNQEPMPVQIAVEALLDGFESLGTNTSVMPRLIAPSIDAFPQGIVIPFEWNQESGLNNDSQTASDDKMSTDQETDAETDDLTTDSVLTEKGATAGASKGFSKEQSVLVHLVTFGIVALYSILSYSFLKKKR</sequence>
<feature type="region of interest" description="Disordered" evidence="1">
    <location>
        <begin position="431"/>
        <end position="452"/>
    </location>
</feature>
<feature type="compositionally biased region" description="Low complexity" evidence="1">
    <location>
        <begin position="80"/>
        <end position="89"/>
    </location>
</feature>
<dbReference type="AlphaFoldDB" id="V6Z169"/>
<comment type="caution">
    <text evidence="4">The sequence shown here is derived from an EMBL/GenBank/DDBJ whole genome shotgun (WGS) entry which is preliminary data.</text>
</comment>
<organism evidence="4 5">
    <name type="scientific">Streptococcus agalactiae LMG 14747</name>
    <dbReference type="NCBI Taxonomy" id="1154860"/>
    <lineage>
        <taxon>Bacteria</taxon>
        <taxon>Bacillati</taxon>
        <taxon>Bacillota</taxon>
        <taxon>Bacilli</taxon>
        <taxon>Lactobacillales</taxon>
        <taxon>Streptococcaceae</taxon>
        <taxon>Streptococcus</taxon>
    </lineage>
</organism>
<feature type="transmembrane region" description="Helical" evidence="2">
    <location>
        <begin position="585"/>
        <end position="606"/>
    </location>
</feature>
<evidence type="ECO:0000313" key="4">
    <source>
        <dbReference type="EMBL" id="ESV54705.1"/>
    </source>
</evidence>
<protein>
    <submittedName>
        <fullName evidence="4">Uncharacterized protein</fullName>
    </submittedName>
</protein>
<feature type="region of interest" description="Disordered" evidence="1">
    <location>
        <begin position="530"/>
        <end position="565"/>
    </location>
</feature>
<feature type="signal peptide" evidence="3">
    <location>
        <begin position="1"/>
        <end position="44"/>
    </location>
</feature>
<evidence type="ECO:0000256" key="1">
    <source>
        <dbReference type="SAM" id="MobiDB-lite"/>
    </source>
</evidence>
<feature type="chain" id="PRO_5004753151" evidence="3">
    <location>
        <begin position="45"/>
        <end position="610"/>
    </location>
</feature>
<proteinExistence type="predicted"/>
<keyword evidence="2" id="KW-1133">Transmembrane helix</keyword>
<feature type="compositionally biased region" description="Polar residues" evidence="1">
    <location>
        <begin position="530"/>
        <end position="542"/>
    </location>
</feature>
<feature type="compositionally biased region" description="Acidic residues" evidence="1">
    <location>
        <begin position="551"/>
        <end position="561"/>
    </location>
</feature>
<dbReference type="EMBL" id="ANQC01000086">
    <property type="protein sequence ID" value="ESV54705.1"/>
    <property type="molecule type" value="Genomic_DNA"/>
</dbReference>
<accession>V6Z169</accession>
<evidence type="ECO:0000256" key="3">
    <source>
        <dbReference type="SAM" id="SignalP"/>
    </source>
</evidence>
<gene>
    <name evidence="4" type="ORF">SAG0136_05540</name>
</gene>
<evidence type="ECO:0000256" key="2">
    <source>
        <dbReference type="SAM" id="Phobius"/>
    </source>
</evidence>
<feature type="region of interest" description="Disordered" evidence="1">
    <location>
        <begin position="75"/>
        <end position="113"/>
    </location>
</feature>
<evidence type="ECO:0000313" key="5">
    <source>
        <dbReference type="Proteomes" id="UP000018482"/>
    </source>
</evidence>
<name>V6Z169_STRAG</name>
<keyword evidence="2" id="KW-0472">Membrane</keyword>
<keyword evidence="3" id="KW-0732">Signal</keyword>